<dbReference type="PROSITE" id="PS00463">
    <property type="entry name" value="ZN2_CY6_FUNGAL_1"/>
    <property type="match status" value="1"/>
</dbReference>
<evidence type="ECO:0000313" key="7">
    <source>
        <dbReference type="EMBL" id="EOA89235.1"/>
    </source>
</evidence>
<dbReference type="GeneID" id="19401981"/>
<dbReference type="SMART" id="SM00066">
    <property type="entry name" value="GAL4"/>
    <property type="match status" value="1"/>
</dbReference>
<dbReference type="InterPro" id="IPR001138">
    <property type="entry name" value="Zn2Cys6_DnaBD"/>
</dbReference>
<organism evidence="7 8">
    <name type="scientific">Exserohilum turcicum (strain 28A)</name>
    <name type="common">Northern leaf blight fungus</name>
    <name type="synonym">Setosphaeria turcica</name>
    <dbReference type="NCBI Taxonomy" id="671987"/>
    <lineage>
        <taxon>Eukaryota</taxon>
        <taxon>Fungi</taxon>
        <taxon>Dikarya</taxon>
        <taxon>Ascomycota</taxon>
        <taxon>Pezizomycotina</taxon>
        <taxon>Dothideomycetes</taxon>
        <taxon>Pleosporomycetidae</taxon>
        <taxon>Pleosporales</taxon>
        <taxon>Pleosporineae</taxon>
        <taxon>Pleosporaceae</taxon>
        <taxon>Exserohilum</taxon>
    </lineage>
</organism>
<evidence type="ECO:0000256" key="2">
    <source>
        <dbReference type="ARBA" id="ARBA00023015"/>
    </source>
</evidence>
<keyword evidence="2" id="KW-0805">Transcription regulation</keyword>
<dbReference type="SMART" id="SM00906">
    <property type="entry name" value="Fungal_trans"/>
    <property type="match status" value="1"/>
</dbReference>
<dbReference type="eggNOG" id="ENOG502SJ8Q">
    <property type="taxonomic scope" value="Eukaryota"/>
</dbReference>
<evidence type="ECO:0000256" key="5">
    <source>
        <dbReference type="SAM" id="MobiDB-lite"/>
    </source>
</evidence>
<dbReference type="PANTHER" id="PTHR47840:SF1">
    <property type="entry name" value="ZN(II)2CYS6 TRANSCRIPTION FACTOR (EUROFUNG)"/>
    <property type="match status" value="1"/>
</dbReference>
<dbReference type="GO" id="GO:0000981">
    <property type="term" value="F:DNA-binding transcription factor activity, RNA polymerase II-specific"/>
    <property type="evidence" value="ECO:0007669"/>
    <property type="project" value="InterPro"/>
</dbReference>
<gene>
    <name evidence="7" type="ORF">SETTUDRAFT_183352</name>
</gene>
<keyword evidence="4" id="KW-0539">Nucleus</keyword>
<evidence type="ECO:0000259" key="6">
    <source>
        <dbReference type="PROSITE" id="PS50048"/>
    </source>
</evidence>
<dbReference type="PROSITE" id="PS50048">
    <property type="entry name" value="ZN2_CY6_FUNGAL_2"/>
    <property type="match status" value="1"/>
</dbReference>
<dbReference type="Gene3D" id="4.10.240.10">
    <property type="entry name" value="Zn(2)-C6 fungal-type DNA-binding domain"/>
    <property type="match status" value="1"/>
</dbReference>
<dbReference type="STRING" id="671987.R0IWV2"/>
<evidence type="ECO:0000313" key="8">
    <source>
        <dbReference type="Proteomes" id="UP000016935"/>
    </source>
</evidence>
<feature type="region of interest" description="Disordered" evidence="5">
    <location>
        <begin position="106"/>
        <end position="134"/>
    </location>
</feature>
<proteinExistence type="predicted"/>
<reference evidence="7 8" key="1">
    <citation type="journal article" date="2012" name="PLoS Pathog.">
        <title>Diverse lifestyles and strategies of plant pathogenesis encoded in the genomes of eighteen Dothideomycetes fungi.</title>
        <authorList>
            <person name="Ohm R.A."/>
            <person name="Feau N."/>
            <person name="Henrissat B."/>
            <person name="Schoch C.L."/>
            <person name="Horwitz B.A."/>
            <person name="Barry K.W."/>
            <person name="Condon B.J."/>
            <person name="Copeland A.C."/>
            <person name="Dhillon B."/>
            <person name="Glaser F."/>
            <person name="Hesse C.N."/>
            <person name="Kosti I."/>
            <person name="LaButti K."/>
            <person name="Lindquist E.A."/>
            <person name="Lucas S."/>
            <person name="Salamov A.A."/>
            <person name="Bradshaw R.E."/>
            <person name="Ciuffetti L."/>
            <person name="Hamelin R.C."/>
            <person name="Kema G.H.J."/>
            <person name="Lawrence C."/>
            <person name="Scott J.A."/>
            <person name="Spatafora J.W."/>
            <person name="Turgeon B.G."/>
            <person name="de Wit P.J.G.M."/>
            <person name="Zhong S."/>
            <person name="Goodwin S.B."/>
            <person name="Grigoriev I.V."/>
        </authorList>
    </citation>
    <scope>NUCLEOTIDE SEQUENCE [LARGE SCALE GENOMIC DNA]</scope>
    <source>
        <strain evidence="8">28A</strain>
    </source>
</reference>
<dbReference type="GO" id="GO:0006351">
    <property type="term" value="P:DNA-templated transcription"/>
    <property type="evidence" value="ECO:0007669"/>
    <property type="project" value="InterPro"/>
</dbReference>
<keyword evidence="8" id="KW-1185">Reference proteome</keyword>
<dbReference type="Pfam" id="PF00172">
    <property type="entry name" value="Zn_clus"/>
    <property type="match status" value="1"/>
</dbReference>
<evidence type="ECO:0000256" key="1">
    <source>
        <dbReference type="ARBA" id="ARBA00022723"/>
    </source>
</evidence>
<accession>R0IWV2</accession>
<evidence type="ECO:0000256" key="4">
    <source>
        <dbReference type="ARBA" id="ARBA00023242"/>
    </source>
</evidence>
<dbReference type="Pfam" id="PF04082">
    <property type="entry name" value="Fungal_trans"/>
    <property type="match status" value="1"/>
</dbReference>
<keyword evidence="3" id="KW-0804">Transcription</keyword>
<keyword evidence="1" id="KW-0479">Metal-binding</keyword>
<dbReference type="OrthoDB" id="5392779at2759"/>
<dbReference type="EMBL" id="KB908515">
    <property type="protein sequence ID" value="EOA89235.1"/>
    <property type="molecule type" value="Genomic_DNA"/>
</dbReference>
<dbReference type="HOGENOM" id="CLU_004804_0_1_1"/>
<reference evidence="7 8" key="2">
    <citation type="journal article" date="2013" name="PLoS Genet.">
        <title>Comparative genome structure, secondary metabolite, and effector coding capacity across Cochliobolus pathogens.</title>
        <authorList>
            <person name="Condon B.J."/>
            <person name="Leng Y."/>
            <person name="Wu D."/>
            <person name="Bushley K.E."/>
            <person name="Ohm R.A."/>
            <person name="Otillar R."/>
            <person name="Martin J."/>
            <person name="Schackwitz W."/>
            <person name="Grimwood J."/>
            <person name="MohdZainudin N."/>
            <person name="Xue C."/>
            <person name="Wang R."/>
            <person name="Manning V.A."/>
            <person name="Dhillon B."/>
            <person name="Tu Z.J."/>
            <person name="Steffenson B.J."/>
            <person name="Salamov A."/>
            <person name="Sun H."/>
            <person name="Lowry S."/>
            <person name="LaButti K."/>
            <person name="Han J."/>
            <person name="Copeland A."/>
            <person name="Lindquist E."/>
            <person name="Barry K."/>
            <person name="Schmutz J."/>
            <person name="Baker S.E."/>
            <person name="Ciuffetti L.M."/>
            <person name="Grigoriev I.V."/>
            <person name="Zhong S."/>
            <person name="Turgeon B.G."/>
        </authorList>
    </citation>
    <scope>NUCLEOTIDE SEQUENCE [LARGE SCALE GENOMIC DNA]</scope>
    <source>
        <strain evidence="8">28A</strain>
    </source>
</reference>
<dbReference type="CDD" id="cd00067">
    <property type="entry name" value="GAL4"/>
    <property type="match status" value="1"/>
</dbReference>
<dbReference type="InterPro" id="IPR007219">
    <property type="entry name" value="XnlR_reg_dom"/>
</dbReference>
<dbReference type="CDD" id="cd12148">
    <property type="entry name" value="fungal_TF_MHR"/>
    <property type="match status" value="1"/>
</dbReference>
<dbReference type="RefSeq" id="XP_008023061.1">
    <property type="nucleotide sequence ID" value="XM_008024870.1"/>
</dbReference>
<dbReference type="SUPFAM" id="SSF57701">
    <property type="entry name" value="Zn2/Cys6 DNA-binding domain"/>
    <property type="match status" value="1"/>
</dbReference>
<evidence type="ECO:0000256" key="3">
    <source>
        <dbReference type="ARBA" id="ARBA00023163"/>
    </source>
</evidence>
<dbReference type="PANTHER" id="PTHR47840">
    <property type="entry name" value="ZN(II)2CYS6 TRANSCRIPTION FACTOR (EUROFUNG)-RELATED"/>
    <property type="match status" value="1"/>
</dbReference>
<sequence length="689" mass="75251">MSSQPPQYGEERPAKRRKTRKGTQSCWECKKRKVRCIWTAPTDAACANCVRRSAKCISQEYPDQPQQGPDGIEDRLRRVEDLLAQLVNSTSGMSCHTVQAITHQQSSGDAQMCPSPPATLTPATLPNSSSASSRDSYTGLSRDLLVAWPAPCDLERIFTLPIGLAIHHHLQYQVSSSATRPKETITVREMLQLPPPDSPPILVARKLLLLACLLHGALPTADMEESERSYYSNIMSRAADTATRLATSNDELTASIEGIECIMMEAMIQNHTGDLHRAWMAVRRATAVAQILGLHRKNYRLPVCLSSESPTVCGADRDAICFCIVNMDRYLSLVLGLPPSSFEGHTLGPAALANCRPFDRMVRMHCIIAGQILTRQTGALGAKASESLDATNKMLQDAAALMPSDWWLVPSYGESHSTGISAVQETTRAMFQLSHYHLVMRLHLPYLLRSSADNTSDGSKAAAIHASQECLSRYIAYRTWNTGLSYCRGVDFLSFIALTVLCFAHIDAWNHPNAPLGAVLKHSRLSDRAMMDRIVTILNGVQGDSMVATLSRVMRNLLDAEAAAANGVCYNASTSENDEDPAAGCGGQFVDGEQGSLQLHIPYLGSLSLHRRPASSTDTIHDVLSGHADNIMAPTLVEGNQWSLLDWSNDLGTPDDRTLQGLNEALFGSLFGDIEDESIDPNPGWSIDL</sequence>
<dbReference type="InterPro" id="IPR036864">
    <property type="entry name" value="Zn2-C6_fun-type_DNA-bd_sf"/>
</dbReference>
<name>R0IWV2_EXST2</name>
<dbReference type="GO" id="GO:0003677">
    <property type="term" value="F:DNA binding"/>
    <property type="evidence" value="ECO:0007669"/>
    <property type="project" value="InterPro"/>
</dbReference>
<dbReference type="GO" id="GO:0008270">
    <property type="term" value="F:zinc ion binding"/>
    <property type="evidence" value="ECO:0007669"/>
    <property type="project" value="InterPro"/>
</dbReference>
<dbReference type="Proteomes" id="UP000016935">
    <property type="component" value="Unassembled WGS sequence"/>
</dbReference>
<protein>
    <recommendedName>
        <fullName evidence="6">Zn(2)-C6 fungal-type domain-containing protein</fullName>
    </recommendedName>
</protein>
<dbReference type="AlphaFoldDB" id="R0IWV2"/>
<feature type="domain" description="Zn(2)-C6 fungal-type" evidence="6">
    <location>
        <begin position="25"/>
        <end position="58"/>
    </location>
</feature>